<feature type="transmembrane region" description="Helical" evidence="1">
    <location>
        <begin position="190"/>
        <end position="207"/>
    </location>
</feature>
<evidence type="ECO:0000256" key="1">
    <source>
        <dbReference type="SAM" id="Phobius"/>
    </source>
</evidence>
<protein>
    <recommendedName>
        <fullName evidence="4">Emopamil-binding protein</fullName>
    </recommendedName>
</protein>
<evidence type="ECO:0000313" key="3">
    <source>
        <dbReference type="Proteomes" id="UP001501417"/>
    </source>
</evidence>
<feature type="transmembrane region" description="Helical" evidence="1">
    <location>
        <begin position="227"/>
        <end position="244"/>
    </location>
</feature>
<sequence>MQSDGGFVNLPKLRQRDAGTGTAAGSSGAASPGLTIDEHMERSQHAQRQADKWLISGSLLIGTAALGVFGLPLFGWGVRSLRRAQRDGLSVRPMLVTLLGYLVIIDAAINTVGWALDLVASHTLLARVLLNGWGNMFDAGYFWHYNELWVGGAAGPGEKAMEVGLILTVFTMRIAAAIGFLQMKRWGHQWMVVTCWMGVVIWITYVFNMTMFADVRFAGVVLPVVGWWLYDIFYITPFLAIPYLHTVNRELFSD</sequence>
<feature type="transmembrane region" description="Helical" evidence="1">
    <location>
        <begin position="163"/>
        <end position="183"/>
    </location>
</feature>
<evidence type="ECO:0000313" key="2">
    <source>
        <dbReference type="EMBL" id="GAA4298272.1"/>
    </source>
</evidence>
<dbReference type="EMBL" id="BAABGF010000058">
    <property type="protein sequence ID" value="GAA4298272.1"/>
    <property type="molecule type" value="Genomic_DNA"/>
</dbReference>
<gene>
    <name evidence="2" type="ORF">GCM10023161_51020</name>
</gene>
<feature type="transmembrane region" description="Helical" evidence="1">
    <location>
        <begin position="95"/>
        <end position="116"/>
    </location>
</feature>
<keyword evidence="3" id="KW-1185">Reference proteome</keyword>
<keyword evidence="1" id="KW-0812">Transmembrane</keyword>
<keyword evidence="1" id="KW-0472">Membrane</keyword>
<reference evidence="3" key="1">
    <citation type="journal article" date="2019" name="Int. J. Syst. Evol. Microbiol.">
        <title>The Global Catalogue of Microorganisms (GCM) 10K type strain sequencing project: providing services to taxonomists for standard genome sequencing and annotation.</title>
        <authorList>
            <consortium name="The Broad Institute Genomics Platform"/>
            <consortium name="The Broad Institute Genome Sequencing Center for Infectious Disease"/>
            <person name="Wu L."/>
            <person name="Ma J."/>
        </authorList>
    </citation>
    <scope>NUCLEOTIDE SEQUENCE [LARGE SCALE GENOMIC DNA]</scope>
    <source>
        <strain evidence="3">JCM 17782</strain>
    </source>
</reference>
<name>A0ABP8F9H2_9MYCO</name>
<comment type="caution">
    <text evidence="2">The sequence shown here is derived from an EMBL/GenBank/DDBJ whole genome shotgun (WGS) entry which is preliminary data.</text>
</comment>
<organism evidence="2 3">
    <name type="scientific">Mycobacterium paraffinicum</name>
    <dbReference type="NCBI Taxonomy" id="53378"/>
    <lineage>
        <taxon>Bacteria</taxon>
        <taxon>Bacillati</taxon>
        <taxon>Actinomycetota</taxon>
        <taxon>Actinomycetes</taxon>
        <taxon>Mycobacteriales</taxon>
        <taxon>Mycobacteriaceae</taxon>
        <taxon>Mycobacterium</taxon>
    </lineage>
</organism>
<feature type="transmembrane region" description="Helical" evidence="1">
    <location>
        <begin position="53"/>
        <end position="74"/>
    </location>
</feature>
<evidence type="ECO:0008006" key="4">
    <source>
        <dbReference type="Google" id="ProtNLM"/>
    </source>
</evidence>
<keyword evidence="1" id="KW-1133">Transmembrane helix</keyword>
<accession>A0ABP8F9H2</accession>
<proteinExistence type="predicted"/>
<dbReference type="Proteomes" id="UP001501417">
    <property type="component" value="Unassembled WGS sequence"/>
</dbReference>